<evidence type="ECO:0000256" key="4">
    <source>
        <dbReference type="ARBA" id="ARBA00067174"/>
    </source>
</evidence>
<dbReference type="Gene3D" id="3.30.70.1660">
    <property type="match status" value="1"/>
</dbReference>
<proteinExistence type="inferred from homology"/>
<dbReference type="VEuPathDB" id="FungiDB:HGUI_00574"/>
<evidence type="ECO:0000313" key="8">
    <source>
        <dbReference type="Proteomes" id="UP000183365"/>
    </source>
</evidence>
<dbReference type="PANTHER" id="PTHR43804:SF7">
    <property type="entry name" value="LD18447P"/>
    <property type="match status" value="1"/>
</dbReference>
<keyword evidence="3" id="KW-0648">Protein biosynthesis</keyword>
<dbReference type="PANTHER" id="PTHR43804">
    <property type="entry name" value="LD18447P"/>
    <property type="match status" value="1"/>
</dbReference>
<keyword evidence="2" id="KW-0488">Methylation</keyword>
<evidence type="ECO:0000259" key="6">
    <source>
        <dbReference type="PROSITE" id="PS00745"/>
    </source>
</evidence>
<reference evidence="8" key="1">
    <citation type="submission" date="2016-11" db="EMBL/GenBank/DDBJ databases">
        <authorList>
            <person name="Guldener U."/>
        </authorList>
    </citation>
    <scope>NUCLEOTIDE SEQUENCE [LARGE SCALE GENOMIC DNA]</scope>
</reference>
<dbReference type="SUPFAM" id="SSF75620">
    <property type="entry name" value="Release factor"/>
    <property type="match status" value="1"/>
</dbReference>
<dbReference type="InterPro" id="IPR050057">
    <property type="entry name" value="Prokaryotic/Mito_RF"/>
</dbReference>
<dbReference type="GO" id="GO:0070126">
    <property type="term" value="P:mitochondrial translational termination"/>
    <property type="evidence" value="ECO:0007669"/>
    <property type="project" value="EnsemblFungi"/>
</dbReference>
<feature type="coiled-coil region" evidence="5">
    <location>
        <begin position="97"/>
        <end position="124"/>
    </location>
</feature>
<name>A0A1L0FFL9_9ASCO</name>
<dbReference type="GO" id="GO:0003747">
    <property type="term" value="F:translation release factor activity"/>
    <property type="evidence" value="ECO:0007669"/>
    <property type="project" value="EnsemblFungi"/>
</dbReference>
<organism evidence="7 8">
    <name type="scientific">Hanseniaspora guilliermondii</name>
    <dbReference type="NCBI Taxonomy" id="56406"/>
    <lineage>
        <taxon>Eukaryota</taxon>
        <taxon>Fungi</taxon>
        <taxon>Dikarya</taxon>
        <taxon>Ascomycota</taxon>
        <taxon>Saccharomycotina</taxon>
        <taxon>Saccharomycetes</taxon>
        <taxon>Saccharomycodales</taxon>
        <taxon>Saccharomycodaceae</taxon>
        <taxon>Hanseniaspora</taxon>
    </lineage>
</organism>
<evidence type="ECO:0000256" key="5">
    <source>
        <dbReference type="SAM" id="Coils"/>
    </source>
</evidence>
<dbReference type="EMBL" id="FQNF01000007">
    <property type="protein sequence ID" value="SGZ38374.1"/>
    <property type="molecule type" value="Genomic_DNA"/>
</dbReference>
<evidence type="ECO:0000256" key="3">
    <source>
        <dbReference type="ARBA" id="ARBA00022917"/>
    </source>
</evidence>
<dbReference type="SMART" id="SM00937">
    <property type="entry name" value="PCRF"/>
    <property type="match status" value="1"/>
</dbReference>
<dbReference type="InterPro" id="IPR045853">
    <property type="entry name" value="Pep_chain_release_fac_I_sf"/>
</dbReference>
<dbReference type="InterPro" id="IPR005139">
    <property type="entry name" value="PCRF"/>
</dbReference>
<dbReference type="OrthoDB" id="3971717at2759"/>
<dbReference type="PROSITE" id="PS00745">
    <property type="entry name" value="RF_PROK_I"/>
    <property type="match status" value="1"/>
</dbReference>
<dbReference type="Proteomes" id="UP000183365">
    <property type="component" value="Unassembled WGS sequence"/>
</dbReference>
<dbReference type="Pfam" id="PF00472">
    <property type="entry name" value="RF-1"/>
    <property type="match status" value="1"/>
</dbReference>
<dbReference type="Gene3D" id="3.30.160.20">
    <property type="match status" value="1"/>
</dbReference>
<dbReference type="AlphaFoldDB" id="A0A1L0FFL9"/>
<accession>A0A1L0FFL9</accession>
<dbReference type="FunFam" id="3.30.160.20:FF:000004">
    <property type="entry name" value="Peptide chain release factor 1"/>
    <property type="match status" value="1"/>
</dbReference>
<evidence type="ECO:0000256" key="2">
    <source>
        <dbReference type="ARBA" id="ARBA00022481"/>
    </source>
</evidence>
<dbReference type="InterPro" id="IPR000352">
    <property type="entry name" value="Pep_chain_release_fac_I"/>
</dbReference>
<feature type="domain" description="Prokaryotic-type class I peptide chain release factors" evidence="6">
    <location>
        <begin position="281"/>
        <end position="297"/>
    </location>
</feature>
<keyword evidence="5" id="KW-0175">Coiled coil</keyword>
<dbReference type="GO" id="GO:0005743">
    <property type="term" value="C:mitochondrial inner membrane"/>
    <property type="evidence" value="ECO:0007669"/>
    <property type="project" value="EnsemblFungi"/>
</dbReference>
<dbReference type="Pfam" id="PF03462">
    <property type="entry name" value="PCRF"/>
    <property type="match status" value="1"/>
</dbReference>
<comment type="similarity">
    <text evidence="1">Belongs to the prokaryotic/mitochondrial release factor family.</text>
</comment>
<evidence type="ECO:0000256" key="1">
    <source>
        <dbReference type="ARBA" id="ARBA00010835"/>
    </source>
</evidence>
<evidence type="ECO:0000313" key="7">
    <source>
        <dbReference type="EMBL" id="SGZ38374.1"/>
    </source>
</evidence>
<gene>
    <name evidence="7" type="ORF">HGUI_00574</name>
</gene>
<protein>
    <recommendedName>
        <fullName evidence="4">Peptide chain release factor 1, mitochondrial</fullName>
    </recommendedName>
</protein>
<keyword evidence="8" id="KW-1185">Reference proteome</keyword>
<sequence>MRFLIRNLRLISTIRYNHTISYSIPQKIVGAAQEIANNFNKPDRITKNLNVAEFKIEQRLVSLYNKYIKLVDEKKELLSMIELEKSETRMPNENEFLSDCETELDEYNDKLKDLKHEIETQYLLLKKYISESDLTENLSDGCILEVRPGVGGSESSIFAKDLLSMYLRLCQVKNWNYEIMNIDDDDSGVGINEAILEIKPKYNDGESLDNMFDENKCYSYLQFETGVHRVQRIPMTESKGRVHTSTASVLVLPMSEKVNEDTKKEIDELKKSKDVRIEVMRASGKGGQHVNTTNSAVRLTHEPTGISVYIQSERQQHRNKEKAFQILHTRMKNKREEELRSKDMNLRKSKVSNVDRSFKIRTYNYPTNNIYDHRLQEFKWHCSVLEKFMKVSAENKWDELVNNLYKEKHSKLMKEVLEN</sequence>